<feature type="transmembrane region" description="Helical" evidence="1">
    <location>
        <begin position="228"/>
        <end position="248"/>
    </location>
</feature>
<name>A0A1A2RIA4_9MYCO</name>
<feature type="transmembrane region" description="Helical" evidence="1">
    <location>
        <begin position="85"/>
        <end position="109"/>
    </location>
</feature>
<comment type="caution">
    <text evidence="4">The sequence shown here is derived from an EMBL/GenBank/DDBJ whole genome shotgun (WGS) entry which is preliminary data.</text>
</comment>
<dbReference type="SUPFAM" id="SSF55073">
    <property type="entry name" value="Nucleotide cyclase"/>
    <property type="match status" value="1"/>
</dbReference>
<evidence type="ECO:0000259" key="3">
    <source>
        <dbReference type="PROSITE" id="PS50887"/>
    </source>
</evidence>
<evidence type="ECO:0000313" key="5">
    <source>
        <dbReference type="Proteomes" id="UP000093861"/>
    </source>
</evidence>
<dbReference type="InterPro" id="IPR029787">
    <property type="entry name" value="Nucleotide_cyclase"/>
</dbReference>
<feature type="transmembrane region" description="Helical" evidence="1">
    <location>
        <begin position="156"/>
        <end position="177"/>
    </location>
</feature>
<dbReference type="EMBL" id="LZJS01000178">
    <property type="protein sequence ID" value="OBH51686.1"/>
    <property type="molecule type" value="Genomic_DNA"/>
</dbReference>
<dbReference type="CDD" id="cd00130">
    <property type="entry name" value="PAS"/>
    <property type="match status" value="1"/>
</dbReference>
<dbReference type="NCBIfam" id="TIGR00229">
    <property type="entry name" value="sensory_box"/>
    <property type="match status" value="1"/>
</dbReference>
<proteinExistence type="predicted"/>
<dbReference type="SMART" id="SM00091">
    <property type="entry name" value="PAS"/>
    <property type="match status" value="1"/>
</dbReference>
<dbReference type="Pfam" id="PF00990">
    <property type="entry name" value="GGDEF"/>
    <property type="match status" value="1"/>
</dbReference>
<dbReference type="InterPro" id="IPR000160">
    <property type="entry name" value="GGDEF_dom"/>
</dbReference>
<dbReference type="InterPro" id="IPR013655">
    <property type="entry name" value="PAS_fold_3"/>
</dbReference>
<keyword evidence="1" id="KW-0812">Transmembrane</keyword>
<dbReference type="InterPro" id="IPR000700">
    <property type="entry name" value="PAS-assoc_C"/>
</dbReference>
<dbReference type="PROSITE" id="PS50113">
    <property type="entry name" value="PAC"/>
    <property type="match status" value="1"/>
</dbReference>
<feature type="domain" description="PAC" evidence="2">
    <location>
        <begin position="370"/>
        <end position="422"/>
    </location>
</feature>
<dbReference type="Pfam" id="PF08447">
    <property type="entry name" value="PAS_3"/>
    <property type="match status" value="1"/>
</dbReference>
<keyword evidence="1" id="KW-1133">Transmembrane helix</keyword>
<dbReference type="CDD" id="cd01949">
    <property type="entry name" value="GGDEF"/>
    <property type="match status" value="1"/>
</dbReference>
<dbReference type="PROSITE" id="PS50887">
    <property type="entry name" value="GGDEF"/>
    <property type="match status" value="1"/>
</dbReference>
<evidence type="ECO:0000256" key="1">
    <source>
        <dbReference type="SAM" id="Phobius"/>
    </source>
</evidence>
<reference evidence="4 5" key="1">
    <citation type="submission" date="2016-06" db="EMBL/GenBank/DDBJ databases">
        <authorList>
            <person name="Kjaerup R.B."/>
            <person name="Dalgaard T.S."/>
            <person name="Juul-Madsen H.R."/>
        </authorList>
    </citation>
    <scope>NUCLEOTIDE SEQUENCE [LARGE SCALE GENOMIC DNA]</scope>
    <source>
        <strain evidence="4 5">E2464</strain>
    </source>
</reference>
<keyword evidence="1" id="KW-0472">Membrane</keyword>
<gene>
    <name evidence="4" type="ORF">A5685_16080</name>
</gene>
<dbReference type="Gene3D" id="3.30.450.20">
    <property type="entry name" value="PAS domain"/>
    <property type="match status" value="1"/>
</dbReference>
<evidence type="ECO:0000259" key="2">
    <source>
        <dbReference type="PROSITE" id="PS50113"/>
    </source>
</evidence>
<dbReference type="SUPFAM" id="SSF55785">
    <property type="entry name" value="PYP-like sensor domain (PAS domain)"/>
    <property type="match status" value="1"/>
</dbReference>
<dbReference type="FunFam" id="3.30.70.270:FF:000001">
    <property type="entry name" value="Diguanylate cyclase domain protein"/>
    <property type="match status" value="1"/>
</dbReference>
<accession>A0A1A2RIA4</accession>
<dbReference type="InterPro" id="IPR000014">
    <property type="entry name" value="PAS"/>
</dbReference>
<sequence length="584" mass="63445">MHRPGLDTRVGAAVAWGGRAAVIVVLAVAASTWVGWTADIERLTRVYPTWPQMMPWTALWLAALAAAILAQWGRPSRERVWAGRGLAAAVGVFAVIVLAEYMCVSSFSFDRVWFGDAVGRYQWSWPGRPSVQTALSAVPLATAVALIRVDRRARVVWPLCVVGAAIIPFVTVAAYLFDALALVGVSPSKGQAFLSALALLLLVAATSLARPDRLPLAWLLARPDRRSLVRLVGILAGFPLLVALARPIFLQLGLGEHAEWTFSILFGTAVMGVVTFYFSQREQQLLIAKELASAQRAEAEMRYRILADNAVDIIVHLRDGEVVWVSPSAEAALGGPLERWTRSGFARRIHPEDRDKLVAAVRRIVGGEQVLQRFRVCSVDGDYHWLDGHGKPYTDAEGNTDGLIAALRVVDDQVEAEQRLERLARFDTLTGLVNRAEALSRLECALGEPQPAGTHVGVLFCDVDHFKAINDTWGHGMGDFVLATLAARIRASVRRGDTVGRTGGDEMLVLLPGVRSSAELTQIAEKIRSRVAEPIHLSGNTIRATLSIGATLARSAESVDTVTARADEAMYRAKSGERNTVVPN</sequence>
<dbReference type="Proteomes" id="UP000093861">
    <property type="component" value="Unassembled WGS sequence"/>
</dbReference>
<dbReference type="SMART" id="SM00267">
    <property type="entry name" value="GGDEF"/>
    <property type="match status" value="1"/>
</dbReference>
<dbReference type="PANTHER" id="PTHR44757:SF2">
    <property type="entry name" value="BIOFILM ARCHITECTURE MAINTENANCE PROTEIN MBAA"/>
    <property type="match status" value="1"/>
</dbReference>
<feature type="transmembrane region" description="Helical" evidence="1">
    <location>
        <begin position="260"/>
        <end position="279"/>
    </location>
</feature>
<dbReference type="InterPro" id="IPR035965">
    <property type="entry name" value="PAS-like_dom_sf"/>
</dbReference>
<feature type="transmembrane region" description="Helical" evidence="1">
    <location>
        <begin position="12"/>
        <end position="33"/>
    </location>
</feature>
<organism evidence="4 5">
    <name type="scientific">Mycobacterium colombiense</name>
    <dbReference type="NCBI Taxonomy" id="339268"/>
    <lineage>
        <taxon>Bacteria</taxon>
        <taxon>Bacillati</taxon>
        <taxon>Actinomycetota</taxon>
        <taxon>Actinomycetes</taxon>
        <taxon>Mycobacteriales</taxon>
        <taxon>Mycobacteriaceae</taxon>
        <taxon>Mycobacterium</taxon>
        <taxon>Mycobacterium avium complex (MAC)</taxon>
    </lineage>
</organism>
<dbReference type="NCBIfam" id="TIGR00254">
    <property type="entry name" value="GGDEF"/>
    <property type="match status" value="1"/>
</dbReference>
<evidence type="ECO:0000313" key="4">
    <source>
        <dbReference type="EMBL" id="OBH51686.1"/>
    </source>
</evidence>
<feature type="transmembrane region" description="Helical" evidence="1">
    <location>
        <begin position="189"/>
        <end position="208"/>
    </location>
</feature>
<dbReference type="InterPro" id="IPR043128">
    <property type="entry name" value="Rev_trsase/Diguanyl_cyclase"/>
</dbReference>
<protein>
    <submittedName>
        <fullName evidence="4">Diguanylate cyclase</fullName>
    </submittedName>
</protein>
<feature type="transmembrane region" description="Helical" evidence="1">
    <location>
        <begin position="129"/>
        <end position="149"/>
    </location>
</feature>
<dbReference type="AlphaFoldDB" id="A0A1A2RIA4"/>
<dbReference type="PANTHER" id="PTHR44757">
    <property type="entry name" value="DIGUANYLATE CYCLASE DGCP"/>
    <property type="match status" value="1"/>
</dbReference>
<dbReference type="Gene3D" id="3.30.70.270">
    <property type="match status" value="1"/>
</dbReference>
<feature type="domain" description="GGDEF" evidence="3">
    <location>
        <begin position="454"/>
        <end position="584"/>
    </location>
</feature>
<dbReference type="InterPro" id="IPR052155">
    <property type="entry name" value="Biofilm_reg_signaling"/>
</dbReference>
<feature type="transmembrane region" description="Helical" evidence="1">
    <location>
        <begin position="53"/>
        <end position="73"/>
    </location>
</feature>